<organism evidence="1 2">
    <name type="scientific">Bacteroides oleiciplenus</name>
    <dbReference type="NCBI Taxonomy" id="626931"/>
    <lineage>
        <taxon>Bacteria</taxon>
        <taxon>Pseudomonadati</taxon>
        <taxon>Bacteroidota</taxon>
        <taxon>Bacteroidia</taxon>
        <taxon>Bacteroidales</taxon>
        <taxon>Bacteroidaceae</taxon>
        <taxon>Bacteroides</taxon>
    </lineage>
</organism>
<reference evidence="1 2" key="1">
    <citation type="submission" date="2018-08" db="EMBL/GenBank/DDBJ databases">
        <title>A genome reference for cultivated species of the human gut microbiota.</title>
        <authorList>
            <person name="Zou Y."/>
            <person name="Xue W."/>
            <person name="Luo G."/>
        </authorList>
    </citation>
    <scope>NUCLEOTIDE SEQUENCE [LARGE SCALE GENOMIC DNA]</scope>
    <source>
        <strain evidence="1 2">OM05-15BH</strain>
    </source>
</reference>
<protein>
    <submittedName>
        <fullName evidence="1">6-bladed beta-propeller</fullName>
    </submittedName>
</protein>
<name>A0A3E5BR86_9BACE</name>
<dbReference type="EMBL" id="QSUL01000001">
    <property type="protein sequence ID" value="RGN40132.1"/>
    <property type="molecule type" value="Genomic_DNA"/>
</dbReference>
<comment type="caution">
    <text evidence="1">The sequence shown here is derived from an EMBL/GenBank/DDBJ whole genome shotgun (WGS) entry which is preliminary data.</text>
</comment>
<dbReference type="RefSeq" id="WP_117722965.1">
    <property type="nucleotide sequence ID" value="NZ_QSUL01000001.1"/>
</dbReference>
<dbReference type="InterPro" id="IPR011042">
    <property type="entry name" value="6-blade_b-propeller_TolB-like"/>
</dbReference>
<accession>A0A3E5BR86</accession>
<gene>
    <name evidence="1" type="ORF">DXB65_00315</name>
</gene>
<dbReference type="Gene3D" id="2.120.10.30">
    <property type="entry name" value="TolB, C-terminal domain"/>
    <property type="match status" value="1"/>
</dbReference>
<evidence type="ECO:0000313" key="2">
    <source>
        <dbReference type="Proteomes" id="UP000260983"/>
    </source>
</evidence>
<proteinExistence type="predicted"/>
<dbReference type="Pfam" id="PF17170">
    <property type="entry name" value="DUF5128"/>
    <property type="match status" value="1"/>
</dbReference>
<evidence type="ECO:0000313" key="1">
    <source>
        <dbReference type="EMBL" id="RGN40132.1"/>
    </source>
</evidence>
<dbReference type="Proteomes" id="UP000260983">
    <property type="component" value="Unassembled WGS sequence"/>
</dbReference>
<dbReference type="AlphaFoldDB" id="A0A3E5BR86"/>
<sequence length="370" mass="41972">MKKILVVASLLCLFACQHKQENKVESVDANTLAIDSLTNLPEQKIKEIRYIPLETNDEILIGGVSTVRYVNGYFYFISSQKILVFDKQGKFAYCIDKVGQGPGEYTSAWGVDVNLQGDVYVADTSVGKVIKYSSKGTVFEEYMIGERMLDFAALNDSVFYLANILKGGERDIDIALARYSTISKELKVLSTYDDIFDDGIQRFGSSFFRSNGSLYYYKLFSSELCEVTENGIKGYLEFPSTRWATKDIIKKWQKNMQAAYKEDKDVLRGISAFCETDEYLYIDLSSFPSVAILKNKKTGELTKPNFFSGKIRSYQQVNGATDNCLLFLTSSESENIEYILEHDTDMLPEEREALSQLSEDDNPVLMLLKF</sequence>
<dbReference type="SUPFAM" id="SSF63829">
    <property type="entry name" value="Calcium-dependent phosphotriesterase"/>
    <property type="match status" value="1"/>
</dbReference>